<organism evidence="1 2">
    <name type="scientific">Vigna mungo</name>
    <name type="common">Black gram</name>
    <name type="synonym">Phaseolus mungo</name>
    <dbReference type="NCBI Taxonomy" id="3915"/>
    <lineage>
        <taxon>Eukaryota</taxon>
        <taxon>Viridiplantae</taxon>
        <taxon>Streptophyta</taxon>
        <taxon>Embryophyta</taxon>
        <taxon>Tracheophyta</taxon>
        <taxon>Spermatophyta</taxon>
        <taxon>Magnoliopsida</taxon>
        <taxon>eudicotyledons</taxon>
        <taxon>Gunneridae</taxon>
        <taxon>Pentapetalae</taxon>
        <taxon>rosids</taxon>
        <taxon>fabids</taxon>
        <taxon>Fabales</taxon>
        <taxon>Fabaceae</taxon>
        <taxon>Papilionoideae</taxon>
        <taxon>50 kb inversion clade</taxon>
        <taxon>NPAAA clade</taxon>
        <taxon>indigoferoid/millettioid clade</taxon>
        <taxon>Phaseoleae</taxon>
        <taxon>Vigna</taxon>
    </lineage>
</organism>
<proteinExistence type="predicted"/>
<evidence type="ECO:0000313" key="1">
    <source>
        <dbReference type="EMBL" id="WVZ08321.1"/>
    </source>
</evidence>
<dbReference type="EMBL" id="CP144695">
    <property type="protein sequence ID" value="WVZ08321.1"/>
    <property type="molecule type" value="Genomic_DNA"/>
</dbReference>
<evidence type="ECO:0000313" key="2">
    <source>
        <dbReference type="Proteomes" id="UP001374535"/>
    </source>
</evidence>
<dbReference type="AlphaFoldDB" id="A0AAQ3NEK8"/>
<keyword evidence="2" id="KW-1185">Reference proteome</keyword>
<sequence length="134" mass="14639">MHEWCNGLNFGSYLRYGNEAAGAEIFKVTDGAASPCLLVGDGAASPCLLVGYEDMYKYSGETYKIYGPTSASNFDECRDTSLVPIKIALILSQEITVAEGIEYQNSIVETAWPLGTAIEAISSLPKFNRLMYFI</sequence>
<dbReference type="Proteomes" id="UP001374535">
    <property type="component" value="Chromosome 6"/>
</dbReference>
<name>A0AAQ3NEK8_VIGMU</name>
<reference evidence="1 2" key="1">
    <citation type="journal article" date="2023" name="Life. Sci Alliance">
        <title>Evolutionary insights into 3D genome organization and epigenetic landscape of Vigna mungo.</title>
        <authorList>
            <person name="Junaid A."/>
            <person name="Singh B."/>
            <person name="Bhatia S."/>
        </authorList>
    </citation>
    <scope>NUCLEOTIDE SEQUENCE [LARGE SCALE GENOMIC DNA]</scope>
    <source>
        <strain evidence="1">Urdbean</strain>
    </source>
</reference>
<accession>A0AAQ3NEK8</accession>
<gene>
    <name evidence="1" type="ORF">V8G54_021667</name>
</gene>
<protein>
    <recommendedName>
        <fullName evidence="3">Apyrase</fullName>
    </recommendedName>
</protein>
<evidence type="ECO:0008006" key="3">
    <source>
        <dbReference type="Google" id="ProtNLM"/>
    </source>
</evidence>